<accession>A0AAD7ZUN2</accession>
<feature type="non-terminal residue" evidence="1">
    <location>
        <position position="1"/>
    </location>
</feature>
<evidence type="ECO:0000313" key="1">
    <source>
        <dbReference type="EMBL" id="KAJ9587139.1"/>
    </source>
</evidence>
<dbReference type="Proteomes" id="UP001233999">
    <property type="component" value="Unassembled WGS sequence"/>
</dbReference>
<reference evidence="1" key="1">
    <citation type="journal article" date="2023" name="IScience">
        <title>Live-bearing cockroach genome reveals convergent evolutionary mechanisms linked to viviparity in insects and beyond.</title>
        <authorList>
            <person name="Fouks B."/>
            <person name="Harrison M.C."/>
            <person name="Mikhailova A.A."/>
            <person name="Marchal E."/>
            <person name="English S."/>
            <person name="Carruthers M."/>
            <person name="Jennings E.C."/>
            <person name="Chiamaka E.L."/>
            <person name="Frigard R.A."/>
            <person name="Pippel M."/>
            <person name="Attardo G.M."/>
            <person name="Benoit J.B."/>
            <person name="Bornberg-Bauer E."/>
            <person name="Tobe S.S."/>
        </authorList>
    </citation>
    <scope>NUCLEOTIDE SEQUENCE</scope>
    <source>
        <strain evidence="1">Stay&amp;Tobe</strain>
    </source>
</reference>
<comment type="caution">
    <text evidence="1">The sequence shown here is derived from an EMBL/GenBank/DDBJ whole genome shotgun (WGS) entry which is preliminary data.</text>
</comment>
<sequence length="82" mass="9574">RRLGNEVRFTRNDNFYCSVIAPATKSITHFILHARRSMGLKNQLVKSMCGSPREHVSQGEVRFLPFFSIHRWVLVPDLFLLM</sequence>
<evidence type="ECO:0000313" key="2">
    <source>
        <dbReference type="Proteomes" id="UP001233999"/>
    </source>
</evidence>
<protein>
    <submittedName>
        <fullName evidence="1">Uncharacterized protein</fullName>
    </submittedName>
</protein>
<feature type="non-terminal residue" evidence="1">
    <location>
        <position position="82"/>
    </location>
</feature>
<proteinExistence type="predicted"/>
<keyword evidence="2" id="KW-1185">Reference proteome</keyword>
<name>A0AAD7ZUN2_DIPPU</name>
<gene>
    <name evidence="1" type="ORF">L9F63_019339</name>
</gene>
<dbReference type="EMBL" id="JASPKZ010006482">
    <property type="protein sequence ID" value="KAJ9587139.1"/>
    <property type="molecule type" value="Genomic_DNA"/>
</dbReference>
<dbReference type="AlphaFoldDB" id="A0AAD7ZUN2"/>
<reference evidence="1" key="2">
    <citation type="submission" date="2023-05" db="EMBL/GenBank/DDBJ databases">
        <authorList>
            <person name="Fouks B."/>
        </authorList>
    </citation>
    <scope>NUCLEOTIDE SEQUENCE</scope>
    <source>
        <strain evidence="1">Stay&amp;Tobe</strain>
        <tissue evidence="1">Testes</tissue>
    </source>
</reference>
<organism evidence="1 2">
    <name type="scientific">Diploptera punctata</name>
    <name type="common">Pacific beetle cockroach</name>
    <dbReference type="NCBI Taxonomy" id="6984"/>
    <lineage>
        <taxon>Eukaryota</taxon>
        <taxon>Metazoa</taxon>
        <taxon>Ecdysozoa</taxon>
        <taxon>Arthropoda</taxon>
        <taxon>Hexapoda</taxon>
        <taxon>Insecta</taxon>
        <taxon>Pterygota</taxon>
        <taxon>Neoptera</taxon>
        <taxon>Polyneoptera</taxon>
        <taxon>Dictyoptera</taxon>
        <taxon>Blattodea</taxon>
        <taxon>Blaberoidea</taxon>
        <taxon>Blaberidae</taxon>
        <taxon>Diplopterinae</taxon>
        <taxon>Diploptera</taxon>
    </lineage>
</organism>